<protein>
    <submittedName>
        <fullName evidence="9">Beta-lactamase superfamily III protein</fullName>
    </submittedName>
</protein>
<keyword evidence="10" id="KW-1185">Reference proteome</keyword>
<evidence type="ECO:0000256" key="8">
    <source>
        <dbReference type="ARBA" id="ARBA00022833"/>
    </source>
</evidence>
<dbReference type="RefSeq" id="XP_002677554.1">
    <property type="nucleotide sequence ID" value="XM_002677508.1"/>
</dbReference>
<keyword evidence="7" id="KW-0378">Hydrolase</keyword>
<dbReference type="InParanoid" id="D2VEK4"/>
<gene>
    <name evidence="9" type="ORF">NAEGRDRAFT_79668</name>
</gene>
<dbReference type="OMA" id="MHADHVM"/>
<dbReference type="PANTHER" id="PTHR46018">
    <property type="entry name" value="ZINC PHOSPHODIESTERASE ELAC PROTEIN 1"/>
    <property type="match status" value="1"/>
</dbReference>
<evidence type="ECO:0000313" key="9">
    <source>
        <dbReference type="EMBL" id="EFC44810.1"/>
    </source>
</evidence>
<dbReference type="AlphaFoldDB" id="D2VEK4"/>
<dbReference type="Proteomes" id="UP000006671">
    <property type="component" value="Unassembled WGS sequence"/>
</dbReference>
<keyword evidence="3" id="KW-0819">tRNA processing</keyword>
<dbReference type="HAMAP" id="MF_01818">
    <property type="entry name" value="RNase_Z_BN"/>
    <property type="match status" value="1"/>
</dbReference>
<evidence type="ECO:0000256" key="7">
    <source>
        <dbReference type="ARBA" id="ARBA00022801"/>
    </source>
</evidence>
<dbReference type="OrthoDB" id="527344at2759"/>
<evidence type="ECO:0000256" key="2">
    <source>
        <dbReference type="ARBA" id="ARBA00011738"/>
    </source>
</evidence>
<dbReference type="Gene3D" id="3.60.15.10">
    <property type="entry name" value="Ribonuclease Z/Hydroxyacylglutathione hydrolase-like"/>
    <property type="match status" value="1"/>
</dbReference>
<dbReference type="SUPFAM" id="SSF56281">
    <property type="entry name" value="Metallo-hydrolase/oxidoreductase"/>
    <property type="match status" value="1"/>
</dbReference>
<keyword evidence="5" id="KW-0479">Metal-binding</keyword>
<reference evidence="9 10" key="1">
    <citation type="journal article" date="2010" name="Cell">
        <title>The genome of Naegleria gruberi illuminates early eukaryotic versatility.</title>
        <authorList>
            <person name="Fritz-Laylin L.K."/>
            <person name="Prochnik S.E."/>
            <person name="Ginger M.L."/>
            <person name="Dacks J.B."/>
            <person name="Carpenter M.L."/>
            <person name="Field M.C."/>
            <person name="Kuo A."/>
            <person name="Paredez A."/>
            <person name="Chapman J."/>
            <person name="Pham J."/>
            <person name="Shu S."/>
            <person name="Neupane R."/>
            <person name="Cipriano M."/>
            <person name="Mancuso J."/>
            <person name="Tu H."/>
            <person name="Salamov A."/>
            <person name="Lindquist E."/>
            <person name="Shapiro H."/>
            <person name="Lucas S."/>
            <person name="Grigoriev I.V."/>
            <person name="Cande W.Z."/>
            <person name="Fulton C."/>
            <person name="Rokhsar D.S."/>
            <person name="Dawson S.C."/>
        </authorList>
    </citation>
    <scope>NUCLEOTIDE SEQUENCE [LARGE SCALE GENOMIC DNA]</scope>
    <source>
        <strain evidence="9 10">NEG-M</strain>
    </source>
</reference>
<dbReference type="STRING" id="5762.D2VEK4"/>
<dbReference type="KEGG" id="ngr:NAEGRDRAFT_79668"/>
<dbReference type="GeneID" id="8848869"/>
<dbReference type="PANTHER" id="PTHR46018:SF2">
    <property type="entry name" value="ZINC PHOSPHODIESTERASE ELAC PROTEIN 1"/>
    <property type="match status" value="1"/>
</dbReference>
<evidence type="ECO:0000256" key="6">
    <source>
        <dbReference type="ARBA" id="ARBA00022759"/>
    </source>
</evidence>
<keyword evidence="4" id="KW-0540">Nuclease</keyword>
<name>D2VEK4_NAEGR</name>
<dbReference type="GO" id="GO:0046872">
    <property type="term" value="F:metal ion binding"/>
    <property type="evidence" value="ECO:0007669"/>
    <property type="project" value="UniProtKB-KW"/>
</dbReference>
<dbReference type="InterPro" id="IPR013471">
    <property type="entry name" value="RNase_Z/BN"/>
</dbReference>
<dbReference type="InterPro" id="IPR036866">
    <property type="entry name" value="RibonucZ/Hydroxyglut_hydro"/>
</dbReference>
<dbReference type="GO" id="GO:0005634">
    <property type="term" value="C:nucleus"/>
    <property type="evidence" value="ECO:0007669"/>
    <property type="project" value="TreeGrafter"/>
</dbReference>
<keyword evidence="8" id="KW-0862">Zinc</keyword>
<dbReference type="GO" id="GO:0042781">
    <property type="term" value="F:3'-tRNA processing endoribonuclease activity"/>
    <property type="evidence" value="ECO:0007669"/>
    <property type="project" value="TreeGrafter"/>
</dbReference>
<evidence type="ECO:0000256" key="1">
    <source>
        <dbReference type="ARBA" id="ARBA00001947"/>
    </source>
</evidence>
<proteinExistence type="inferred from homology"/>
<accession>D2VEK4</accession>
<dbReference type="CDD" id="cd07717">
    <property type="entry name" value="RNaseZ_ZiPD-like_MBL-fold"/>
    <property type="match status" value="1"/>
</dbReference>
<dbReference type="VEuPathDB" id="AmoebaDB:NAEGRDRAFT_79668"/>
<dbReference type="eggNOG" id="KOG2121">
    <property type="taxonomic scope" value="Eukaryota"/>
</dbReference>
<evidence type="ECO:0000256" key="5">
    <source>
        <dbReference type="ARBA" id="ARBA00022723"/>
    </source>
</evidence>
<dbReference type="EMBL" id="GG738866">
    <property type="protein sequence ID" value="EFC44810.1"/>
    <property type="molecule type" value="Genomic_DNA"/>
</dbReference>
<sequence length="323" mass="35539">MKSILKSGKITRIFITHLHGDHCYGLPGLLCTLSGNNPVTRTILPIVGPVGLKNFLRQTLSLSDAHLNFRLDIHEIVPPEMTEEQVKKYDEQCIAPLACEYDSENCSEPPKSAGSFIYLNKETNSYPVFDLTQTDAGLTVQAAPILHRVFCVGYVFTENDKPGKLDMEKCKQLGVPKGPMLGKIKNGQTITLDNGTVIKPEDVVGPTIKGKKLVMLGDTHNPEGIATIARDCTLLVHESTLEDNMKELAIDRGHSVPSMAANFAISINAARLILTHFSARYVDENKPESELHENEVSVSLLRKQAQQVFANVELASDFAVFTI</sequence>
<evidence type="ECO:0000256" key="3">
    <source>
        <dbReference type="ARBA" id="ARBA00022694"/>
    </source>
</evidence>
<evidence type="ECO:0000256" key="4">
    <source>
        <dbReference type="ARBA" id="ARBA00022722"/>
    </source>
</evidence>
<comment type="subunit">
    <text evidence="2">Homodimer.</text>
</comment>
<evidence type="ECO:0000313" key="10">
    <source>
        <dbReference type="Proteomes" id="UP000006671"/>
    </source>
</evidence>
<comment type="cofactor">
    <cofactor evidence="1">
        <name>Zn(2+)</name>
        <dbReference type="ChEBI" id="CHEBI:29105"/>
    </cofactor>
</comment>
<organism evidence="10">
    <name type="scientific">Naegleria gruberi</name>
    <name type="common">Amoeba</name>
    <dbReference type="NCBI Taxonomy" id="5762"/>
    <lineage>
        <taxon>Eukaryota</taxon>
        <taxon>Discoba</taxon>
        <taxon>Heterolobosea</taxon>
        <taxon>Tetramitia</taxon>
        <taxon>Eutetramitia</taxon>
        <taxon>Vahlkampfiidae</taxon>
        <taxon>Naegleria</taxon>
    </lineage>
</organism>
<keyword evidence="6" id="KW-0255">Endonuclease</keyword>